<keyword evidence="1" id="KW-1133">Transmembrane helix</keyword>
<keyword evidence="4" id="KW-1185">Reference proteome</keyword>
<evidence type="ECO:0000259" key="2">
    <source>
        <dbReference type="Pfam" id="PF20730"/>
    </source>
</evidence>
<dbReference type="Pfam" id="PF20730">
    <property type="entry name" value="YetF_N"/>
    <property type="match status" value="1"/>
</dbReference>
<proteinExistence type="predicted"/>
<dbReference type="RefSeq" id="WP_338789477.1">
    <property type="nucleotide sequence ID" value="NZ_CP147403.1"/>
</dbReference>
<reference evidence="3 4" key="1">
    <citation type="submission" date="2024-02" db="EMBL/GenBank/DDBJ databases">
        <title>Seven novel Bacillus-like species.</title>
        <authorList>
            <person name="Liu G."/>
        </authorList>
    </citation>
    <scope>NUCLEOTIDE SEQUENCE [LARGE SCALE GENOMIC DNA]</scope>
    <source>
        <strain evidence="3 4">FJAT-53654</strain>
    </source>
</reference>
<dbReference type="EMBL" id="CP147403">
    <property type="protein sequence ID" value="WXB91360.1"/>
    <property type="molecule type" value="Genomic_DNA"/>
</dbReference>
<keyword evidence="1" id="KW-0472">Membrane</keyword>
<evidence type="ECO:0000313" key="4">
    <source>
        <dbReference type="Proteomes" id="UP001368328"/>
    </source>
</evidence>
<dbReference type="InterPro" id="IPR048454">
    <property type="entry name" value="YetF_N"/>
</dbReference>
<keyword evidence="1" id="KW-0812">Transmembrane</keyword>
<feature type="domain" description="YetF-like N-terminal transmembrane" evidence="2">
    <location>
        <begin position="3"/>
        <end position="39"/>
    </location>
</feature>
<name>A0ABZ2N1B0_9BACI</name>
<accession>A0ABZ2N1B0</accession>
<dbReference type="Proteomes" id="UP001368328">
    <property type="component" value="Chromosome"/>
</dbReference>
<evidence type="ECO:0000256" key="1">
    <source>
        <dbReference type="SAM" id="Phobius"/>
    </source>
</evidence>
<gene>
    <name evidence="3" type="ORF">WCV66_17555</name>
</gene>
<sequence length="50" mass="5744">MIIITGRTSISQFTPFHLVFVLILGDFLGNTIYEDKFTFYMPSDCGRFSC</sequence>
<protein>
    <recommendedName>
        <fullName evidence="2">YetF-like N-terminal transmembrane domain-containing protein</fullName>
    </recommendedName>
</protein>
<feature type="transmembrane region" description="Helical" evidence="1">
    <location>
        <begin position="12"/>
        <end position="33"/>
    </location>
</feature>
<evidence type="ECO:0000313" key="3">
    <source>
        <dbReference type="EMBL" id="WXB91360.1"/>
    </source>
</evidence>
<organism evidence="3 4">
    <name type="scientific">Metabacillus rhizosphaerae</name>
    <dbReference type="NCBI Taxonomy" id="3117747"/>
    <lineage>
        <taxon>Bacteria</taxon>
        <taxon>Bacillati</taxon>
        <taxon>Bacillota</taxon>
        <taxon>Bacilli</taxon>
        <taxon>Bacillales</taxon>
        <taxon>Bacillaceae</taxon>
        <taxon>Metabacillus</taxon>
    </lineage>
</organism>